<gene>
    <name evidence="2" type="ORF">GCM10011578_018120</name>
</gene>
<comment type="caution">
    <text evidence="2">The sequence shown here is derived from an EMBL/GenBank/DDBJ whole genome shotgun (WGS) entry which is preliminary data.</text>
</comment>
<feature type="domain" description="Trypsin-co-occurring" evidence="1">
    <location>
        <begin position="11"/>
        <end position="108"/>
    </location>
</feature>
<organism evidence="2 3">
    <name type="scientific">Streptomyces fuscichromogenes</name>
    <dbReference type="NCBI Taxonomy" id="1324013"/>
    <lineage>
        <taxon>Bacteria</taxon>
        <taxon>Bacillati</taxon>
        <taxon>Actinomycetota</taxon>
        <taxon>Actinomycetes</taxon>
        <taxon>Kitasatosporales</taxon>
        <taxon>Streptomycetaceae</taxon>
        <taxon>Streptomyces</taxon>
    </lineage>
</organism>
<reference evidence="2" key="1">
    <citation type="journal article" date="2014" name="Int. J. Syst. Evol. Microbiol.">
        <title>Complete genome sequence of Corynebacterium casei LMG S-19264T (=DSM 44701T), isolated from a smear-ripened cheese.</title>
        <authorList>
            <consortium name="US DOE Joint Genome Institute (JGI-PGF)"/>
            <person name="Walter F."/>
            <person name="Albersmeier A."/>
            <person name="Kalinowski J."/>
            <person name="Ruckert C."/>
        </authorList>
    </citation>
    <scope>NUCLEOTIDE SEQUENCE</scope>
    <source>
        <strain evidence="2">CGMCC 4.7110</strain>
    </source>
</reference>
<name>A0A918CPA5_9ACTN</name>
<sequence length="123" mass="12723">MKQLVELPVDVKDGPQQTVQVEIEQVADGLADVSRSGRLAARAARSLGDMLTGIRPVAESFVEGFAGMEHSPDEIGLEFGLSLTAQADVVVSSTAAAANFKVTLTWKKPAADSSVPEPSGGGS</sequence>
<keyword evidence="3" id="KW-1185">Reference proteome</keyword>
<proteinExistence type="predicted"/>
<evidence type="ECO:0000313" key="2">
    <source>
        <dbReference type="EMBL" id="GGM97652.1"/>
    </source>
</evidence>
<evidence type="ECO:0000259" key="1">
    <source>
        <dbReference type="Pfam" id="PF19493"/>
    </source>
</evidence>
<dbReference type="InterPro" id="IPR045794">
    <property type="entry name" value="Trypco1"/>
</dbReference>
<protein>
    <recommendedName>
        <fullName evidence="1">Trypsin-co-occurring domain-containing protein</fullName>
    </recommendedName>
</protein>
<dbReference type="EMBL" id="BMML01000003">
    <property type="protein sequence ID" value="GGM97652.1"/>
    <property type="molecule type" value="Genomic_DNA"/>
</dbReference>
<dbReference type="Proteomes" id="UP000653411">
    <property type="component" value="Unassembled WGS sequence"/>
</dbReference>
<evidence type="ECO:0000313" key="3">
    <source>
        <dbReference type="Proteomes" id="UP000653411"/>
    </source>
</evidence>
<dbReference type="AlphaFoldDB" id="A0A918CPA5"/>
<dbReference type="NCBIfam" id="NF041216">
    <property type="entry name" value="CU044_2847_fam"/>
    <property type="match status" value="1"/>
</dbReference>
<dbReference type="RefSeq" id="WP_189262068.1">
    <property type="nucleotide sequence ID" value="NZ_BMML01000003.1"/>
</dbReference>
<dbReference type="Pfam" id="PF19493">
    <property type="entry name" value="Trypco1"/>
    <property type="match status" value="1"/>
</dbReference>
<reference evidence="2" key="2">
    <citation type="submission" date="2020-09" db="EMBL/GenBank/DDBJ databases">
        <authorList>
            <person name="Sun Q."/>
            <person name="Zhou Y."/>
        </authorList>
    </citation>
    <scope>NUCLEOTIDE SEQUENCE</scope>
    <source>
        <strain evidence="2">CGMCC 4.7110</strain>
    </source>
</reference>
<accession>A0A918CPA5</accession>